<sequence length="249" mass="27504">MRTALSEWTKLRTTASLWWTTALFIVFGVGFIGVFAVLTKKNQEADVPAVMAASDAASGIQQIGLIILIIQAIMVVTSEYRFNFIATTFQTTPNRTYVAFIKWLVYAVFAAILTFLCLVASLSIAKGILPDSPFKLTDNDVVRLMWALPLEAVLVVTFAMAVAWLVRQTAGAVSIVLIWYLVLESLLVIVPKVGPKIHGYMPFVNLNAFYTKTDVPDIAWGYNGSLLYFIAWAVGLFVIGVVLLNRRDA</sequence>
<accession>L1M9Z1</accession>
<proteinExistence type="predicted"/>
<organism evidence="2 3">
    <name type="scientific">Corynebacterium durum F0235</name>
    <dbReference type="NCBI Taxonomy" id="1035195"/>
    <lineage>
        <taxon>Bacteria</taxon>
        <taxon>Bacillati</taxon>
        <taxon>Actinomycetota</taxon>
        <taxon>Actinomycetes</taxon>
        <taxon>Mycobacteriales</taxon>
        <taxon>Corynebacteriaceae</taxon>
        <taxon>Corynebacterium</taxon>
    </lineage>
</organism>
<dbReference type="EMBL" id="AMEM01000041">
    <property type="protein sequence ID" value="EKX87761.1"/>
    <property type="molecule type" value="Genomic_DNA"/>
</dbReference>
<dbReference type="Proteomes" id="UP000010445">
    <property type="component" value="Unassembled WGS sequence"/>
</dbReference>
<name>L1M9Z1_9CORY</name>
<keyword evidence="3" id="KW-1185">Reference proteome</keyword>
<dbReference type="eggNOG" id="COG3087">
    <property type="taxonomic scope" value="Bacteria"/>
</dbReference>
<feature type="transmembrane region" description="Helical" evidence="1">
    <location>
        <begin position="59"/>
        <end position="82"/>
    </location>
</feature>
<keyword evidence="1" id="KW-0472">Membrane</keyword>
<keyword evidence="1" id="KW-0812">Transmembrane</keyword>
<evidence type="ECO:0000313" key="2">
    <source>
        <dbReference type="EMBL" id="EKX87761.1"/>
    </source>
</evidence>
<dbReference type="STRING" id="1035195.HMPREF9997_02538"/>
<dbReference type="RefSeq" id="WP_006062342.1">
    <property type="nucleotide sequence ID" value="NZ_KB290824.1"/>
</dbReference>
<feature type="transmembrane region" description="Helical" evidence="1">
    <location>
        <begin position="144"/>
        <end position="166"/>
    </location>
</feature>
<comment type="caution">
    <text evidence="2">The sequence shown here is derived from an EMBL/GenBank/DDBJ whole genome shotgun (WGS) entry which is preliminary data.</text>
</comment>
<dbReference type="OrthoDB" id="4420358at2"/>
<dbReference type="HOGENOM" id="CLU_051674_2_0_11"/>
<reference evidence="2 3" key="1">
    <citation type="submission" date="2012-05" db="EMBL/GenBank/DDBJ databases">
        <authorList>
            <person name="Weinstock G."/>
            <person name="Sodergren E."/>
            <person name="Lobos E.A."/>
            <person name="Fulton L."/>
            <person name="Fulton R."/>
            <person name="Courtney L."/>
            <person name="Fronick C."/>
            <person name="O'Laughlin M."/>
            <person name="Godfrey J."/>
            <person name="Wilson R.M."/>
            <person name="Miner T."/>
            <person name="Farmer C."/>
            <person name="Delehaunty K."/>
            <person name="Cordes M."/>
            <person name="Minx P."/>
            <person name="Tomlinson C."/>
            <person name="Chen J."/>
            <person name="Wollam A."/>
            <person name="Pepin K.H."/>
            <person name="Bhonagiri V."/>
            <person name="Zhang X."/>
            <person name="Suruliraj S."/>
            <person name="Warren W."/>
            <person name="Mitreva M."/>
            <person name="Mardis E.R."/>
            <person name="Wilson R.K."/>
        </authorList>
    </citation>
    <scope>NUCLEOTIDE SEQUENCE [LARGE SCALE GENOMIC DNA]</scope>
    <source>
        <strain evidence="2 3">F0235</strain>
    </source>
</reference>
<dbReference type="AlphaFoldDB" id="L1M9Z1"/>
<evidence type="ECO:0000313" key="3">
    <source>
        <dbReference type="Proteomes" id="UP000010445"/>
    </source>
</evidence>
<evidence type="ECO:0000256" key="1">
    <source>
        <dbReference type="SAM" id="Phobius"/>
    </source>
</evidence>
<feature type="transmembrane region" description="Helical" evidence="1">
    <location>
        <begin position="173"/>
        <end position="193"/>
    </location>
</feature>
<protein>
    <recommendedName>
        <fullName evidence="4">ABC transporter permease</fullName>
    </recommendedName>
</protein>
<evidence type="ECO:0008006" key="4">
    <source>
        <dbReference type="Google" id="ProtNLM"/>
    </source>
</evidence>
<keyword evidence="1" id="KW-1133">Transmembrane helix</keyword>
<feature type="transmembrane region" description="Helical" evidence="1">
    <location>
        <begin position="103"/>
        <end position="124"/>
    </location>
</feature>
<feature type="transmembrane region" description="Helical" evidence="1">
    <location>
        <begin position="226"/>
        <end position="244"/>
    </location>
</feature>
<gene>
    <name evidence="2" type="ORF">HMPREF9997_02538</name>
</gene>
<dbReference type="PATRIC" id="fig|1035195.3.peg.2266"/>
<feature type="transmembrane region" description="Helical" evidence="1">
    <location>
        <begin position="16"/>
        <end position="39"/>
    </location>
</feature>